<gene>
    <name evidence="1" type="ORF">LTR37_007105</name>
</gene>
<name>A0ACC3NEF4_9PEZI</name>
<proteinExistence type="predicted"/>
<sequence length="247" mass="27035">MHTAFPVLAVVVKTFSVTGYLLLYAFAMSISGGMGYGSVKIAETWILEELFGDRLEGCRDYFKFTRGICMLGCGTGFLIVAVGLLVMHMVGGLAEEYDQVAVQVLIASFGVFVFCCLCLAVVLVGASGWWVMEWAVRCVWKAGILDEETGLLQGPIGVRYGAVGAADMDEQEVLQEPQVEDPRVEVPQESYGLSDDRGAPARTWIKMYELSSVRNLDVRRMRRSRSDSPSDSARASDSSAEAELKDT</sequence>
<dbReference type="EMBL" id="JAUTXU010000049">
    <property type="protein sequence ID" value="KAK3715377.1"/>
    <property type="molecule type" value="Genomic_DNA"/>
</dbReference>
<evidence type="ECO:0000313" key="1">
    <source>
        <dbReference type="EMBL" id="KAK3715377.1"/>
    </source>
</evidence>
<accession>A0ACC3NEF4</accession>
<reference evidence="1" key="1">
    <citation type="submission" date="2023-07" db="EMBL/GenBank/DDBJ databases">
        <title>Black Yeasts Isolated from many extreme environments.</title>
        <authorList>
            <person name="Coleine C."/>
            <person name="Stajich J.E."/>
            <person name="Selbmann L."/>
        </authorList>
    </citation>
    <scope>NUCLEOTIDE SEQUENCE</scope>
    <source>
        <strain evidence="1">CCFEE 5714</strain>
    </source>
</reference>
<keyword evidence="2" id="KW-1185">Reference proteome</keyword>
<comment type="caution">
    <text evidence="1">The sequence shown here is derived from an EMBL/GenBank/DDBJ whole genome shotgun (WGS) entry which is preliminary data.</text>
</comment>
<evidence type="ECO:0000313" key="2">
    <source>
        <dbReference type="Proteomes" id="UP001281147"/>
    </source>
</evidence>
<organism evidence="1 2">
    <name type="scientific">Vermiconidia calcicola</name>
    <dbReference type="NCBI Taxonomy" id="1690605"/>
    <lineage>
        <taxon>Eukaryota</taxon>
        <taxon>Fungi</taxon>
        <taxon>Dikarya</taxon>
        <taxon>Ascomycota</taxon>
        <taxon>Pezizomycotina</taxon>
        <taxon>Dothideomycetes</taxon>
        <taxon>Dothideomycetidae</taxon>
        <taxon>Mycosphaerellales</taxon>
        <taxon>Extremaceae</taxon>
        <taxon>Vermiconidia</taxon>
    </lineage>
</organism>
<dbReference type="Proteomes" id="UP001281147">
    <property type="component" value="Unassembled WGS sequence"/>
</dbReference>
<protein>
    <submittedName>
        <fullName evidence="1">Uncharacterized protein</fullName>
    </submittedName>
</protein>